<dbReference type="EMBL" id="JACHNB010000001">
    <property type="protein sequence ID" value="MBB4738341.1"/>
    <property type="molecule type" value="Genomic_DNA"/>
</dbReference>
<dbReference type="GO" id="GO:0043709">
    <property type="term" value="P:cell adhesion involved in single-species biofilm formation"/>
    <property type="evidence" value="ECO:0007669"/>
    <property type="project" value="TreeGrafter"/>
</dbReference>
<organism evidence="3 4">
    <name type="scientific">Actinoplanes octamycinicus</name>
    <dbReference type="NCBI Taxonomy" id="135948"/>
    <lineage>
        <taxon>Bacteria</taxon>
        <taxon>Bacillati</taxon>
        <taxon>Actinomycetota</taxon>
        <taxon>Actinomycetes</taxon>
        <taxon>Micromonosporales</taxon>
        <taxon>Micromonosporaceae</taxon>
        <taxon>Actinoplanes</taxon>
    </lineage>
</organism>
<keyword evidence="1" id="KW-1133">Transmembrane helix</keyword>
<dbReference type="CDD" id="cd01949">
    <property type="entry name" value="GGDEF"/>
    <property type="match status" value="1"/>
</dbReference>
<dbReference type="GO" id="GO:0005886">
    <property type="term" value="C:plasma membrane"/>
    <property type="evidence" value="ECO:0007669"/>
    <property type="project" value="TreeGrafter"/>
</dbReference>
<dbReference type="InterPro" id="IPR043128">
    <property type="entry name" value="Rev_trsase/Diguanyl_cyclase"/>
</dbReference>
<dbReference type="PROSITE" id="PS50887">
    <property type="entry name" value="GGDEF"/>
    <property type="match status" value="1"/>
</dbReference>
<accession>A0A7W7GU64</accession>
<dbReference type="SUPFAM" id="SSF55073">
    <property type="entry name" value="Nucleotide cyclase"/>
    <property type="match status" value="1"/>
</dbReference>
<keyword evidence="1" id="KW-0812">Transmembrane</keyword>
<dbReference type="NCBIfam" id="TIGR00254">
    <property type="entry name" value="GGDEF"/>
    <property type="match status" value="1"/>
</dbReference>
<evidence type="ECO:0000313" key="3">
    <source>
        <dbReference type="EMBL" id="MBB4738341.1"/>
    </source>
</evidence>
<name>A0A7W7GU64_9ACTN</name>
<feature type="domain" description="GGDEF" evidence="2">
    <location>
        <begin position="80"/>
        <end position="212"/>
    </location>
</feature>
<sequence>MSPTLISIFSAAGGVVAGLAASVIVVFRFLNRLDDADRRVLTAEQRAEAAEREARTDETTGLPNRRAFTERLQEALAAGNPVGVVMIDLDDFKAVNDTFSHEAGNDVLTAVGLRLTGLPAPVQLAARLSGDEFVLLVAGDTEQTRACARAAWRTITSQPVPVADRHEWNVRASVGYATDGGSARDLLRRADATMYQAKTAGGGVCDTALAAAPPLPPAHTRCRDARRRA</sequence>
<dbReference type="RefSeq" id="WP_185038617.1">
    <property type="nucleotide sequence ID" value="NZ_BAABFG010000005.1"/>
</dbReference>
<evidence type="ECO:0000259" key="2">
    <source>
        <dbReference type="PROSITE" id="PS50887"/>
    </source>
</evidence>
<evidence type="ECO:0000313" key="4">
    <source>
        <dbReference type="Proteomes" id="UP000546162"/>
    </source>
</evidence>
<proteinExistence type="predicted"/>
<gene>
    <name evidence="3" type="ORF">BJY16_001800</name>
</gene>
<protein>
    <submittedName>
        <fullName evidence="3">Diguanylate cyclase (GGDEF)-like protein</fullName>
    </submittedName>
</protein>
<dbReference type="PANTHER" id="PTHR45138:SF9">
    <property type="entry name" value="DIGUANYLATE CYCLASE DGCM-RELATED"/>
    <property type="match status" value="1"/>
</dbReference>
<comment type="caution">
    <text evidence="3">The sequence shown here is derived from an EMBL/GenBank/DDBJ whole genome shotgun (WGS) entry which is preliminary data.</text>
</comment>
<dbReference type="Proteomes" id="UP000546162">
    <property type="component" value="Unassembled WGS sequence"/>
</dbReference>
<dbReference type="GO" id="GO:1902201">
    <property type="term" value="P:negative regulation of bacterial-type flagellum-dependent cell motility"/>
    <property type="evidence" value="ECO:0007669"/>
    <property type="project" value="TreeGrafter"/>
</dbReference>
<dbReference type="InterPro" id="IPR000160">
    <property type="entry name" value="GGDEF_dom"/>
</dbReference>
<feature type="transmembrane region" description="Helical" evidence="1">
    <location>
        <begin position="6"/>
        <end position="30"/>
    </location>
</feature>
<dbReference type="PANTHER" id="PTHR45138">
    <property type="entry name" value="REGULATORY COMPONENTS OF SENSORY TRANSDUCTION SYSTEM"/>
    <property type="match status" value="1"/>
</dbReference>
<dbReference type="InterPro" id="IPR029787">
    <property type="entry name" value="Nucleotide_cyclase"/>
</dbReference>
<dbReference type="Gene3D" id="3.30.70.270">
    <property type="match status" value="1"/>
</dbReference>
<reference evidence="3 4" key="1">
    <citation type="submission" date="2020-08" db="EMBL/GenBank/DDBJ databases">
        <title>Sequencing the genomes of 1000 actinobacteria strains.</title>
        <authorList>
            <person name="Klenk H.-P."/>
        </authorList>
    </citation>
    <scope>NUCLEOTIDE SEQUENCE [LARGE SCALE GENOMIC DNA]</scope>
    <source>
        <strain evidence="3 4">DSM 45809</strain>
    </source>
</reference>
<dbReference type="SMART" id="SM00267">
    <property type="entry name" value="GGDEF"/>
    <property type="match status" value="1"/>
</dbReference>
<dbReference type="AlphaFoldDB" id="A0A7W7GU64"/>
<dbReference type="InterPro" id="IPR050469">
    <property type="entry name" value="Diguanylate_Cyclase"/>
</dbReference>
<dbReference type="GO" id="GO:0052621">
    <property type="term" value="F:diguanylate cyclase activity"/>
    <property type="evidence" value="ECO:0007669"/>
    <property type="project" value="TreeGrafter"/>
</dbReference>
<evidence type="ECO:0000256" key="1">
    <source>
        <dbReference type="SAM" id="Phobius"/>
    </source>
</evidence>
<dbReference type="Pfam" id="PF00990">
    <property type="entry name" value="GGDEF"/>
    <property type="match status" value="1"/>
</dbReference>
<keyword evidence="4" id="KW-1185">Reference proteome</keyword>
<keyword evidence="1" id="KW-0472">Membrane</keyword>